<feature type="transmembrane region" description="Helical" evidence="10">
    <location>
        <begin position="210"/>
        <end position="228"/>
    </location>
</feature>
<gene>
    <name evidence="8" type="primary">MLO</name>
    <name evidence="11" type="ORF">glysoja_033868</name>
</gene>
<evidence type="ECO:0000256" key="9">
    <source>
        <dbReference type="SAM" id="MobiDB-lite"/>
    </source>
</evidence>
<proteinExistence type="inferred from homology"/>
<comment type="domain">
    <text evidence="8">The C-terminus contains a calmodulin-binding domain, which binds calmodulin in a calcium-dependent fashion.</text>
</comment>
<feature type="region of interest" description="Disordered" evidence="9">
    <location>
        <begin position="516"/>
        <end position="543"/>
    </location>
</feature>
<keyword evidence="8" id="KW-0112">Calmodulin-binding</keyword>
<evidence type="ECO:0000256" key="6">
    <source>
        <dbReference type="ARBA" id="ARBA00023136"/>
    </source>
</evidence>
<feature type="compositionally biased region" description="Basic and acidic residues" evidence="9">
    <location>
        <begin position="487"/>
        <end position="497"/>
    </location>
</feature>
<dbReference type="Proteomes" id="UP000053555">
    <property type="component" value="Unassembled WGS sequence"/>
</dbReference>
<evidence type="ECO:0000313" key="11">
    <source>
        <dbReference type="EMBL" id="KHN07782.1"/>
    </source>
</evidence>
<dbReference type="PANTHER" id="PTHR31942">
    <property type="entry name" value="MLO-LIKE PROTEIN 1"/>
    <property type="match status" value="1"/>
</dbReference>
<comment type="subcellular location">
    <subcellularLocation>
        <location evidence="1 8">Membrane</location>
        <topology evidence="1 8">Multi-pass membrane protein</topology>
    </subcellularLocation>
</comment>
<sequence length="604" mass="68603">MDIGKERSLEETPTWAVSVFCFFFLMISLIIEGGLHKLAEILRKGKGKSLGKALTKTKTEMMKFGFMSFILTISEVPISKICISKGVANSFLPCKDVVDFTGSATRTSTSGLDVAPATNESAIEVNYCEAKGMVSLISSDGILQLNIFISFLAVFHILFCTLTMCLGKAKMRRWKRWEDETQTLEYQIANDPRRFQYTGQTLIGKRHLKFWSYHSPLLWMVCFIRQFYASVSKDDYFTLRNGFIAANISLGSNFNFKKFLSRTYDEDFEKVMGIRIWIWIFSILFIFFSAHGMQCCIKLSIVLSLLYLSIYFHGMKTFFATKALVLNNGFILFSEFYNYYWLPFIPLVVALLAGTKLQVIITKMCVDSCKEKSVIKGSLLVTPSDAHFWFHRPEWLLHLLKFILIQYEFGPRSCFNRKREDIGIRIVMGVAVQLFCGYVTLPLYALVTQMGSSMRREIFTERVSRDLKNWHKRAKQSVSKNNSTSSKHSDTLHSKECDNSVRGSVDIVHTSDNVVLTSPPSHMISGEEEKSIAPTNEQEISSNSTSEIIKTTQEENPKIITRGTYDGEISFGSSWKNVGSSRGIGEIGSIIEEDDAEKLPELIP</sequence>
<feature type="transmembrane region" description="Helical" evidence="10">
    <location>
        <begin position="15"/>
        <end position="35"/>
    </location>
</feature>
<feature type="transmembrane region" description="Helical" evidence="10">
    <location>
        <begin position="299"/>
        <end position="319"/>
    </location>
</feature>
<feature type="region of interest" description="Disordered" evidence="9">
    <location>
        <begin position="471"/>
        <end position="497"/>
    </location>
</feature>
<keyword evidence="5 8" id="KW-1133">Transmembrane helix</keyword>
<dbReference type="GO" id="GO:0016020">
    <property type="term" value="C:membrane"/>
    <property type="evidence" value="ECO:0007669"/>
    <property type="project" value="UniProtKB-SubCell"/>
</dbReference>
<evidence type="ECO:0000256" key="1">
    <source>
        <dbReference type="ARBA" id="ARBA00004141"/>
    </source>
</evidence>
<feature type="transmembrane region" description="Helical" evidence="10">
    <location>
        <begin position="422"/>
        <end position="447"/>
    </location>
</feature>
<keyword evidence="6 8" id="KW-0472">Membrane</keyword>
<dbReference type="AlphaFoldDB" id="A0A0B2PJP7"/>
<evidence type="ECO:0000256" key="7">
    <source>
        <dbReference type="ARBA" id="ARBA00023265"/>
    </source>
</evidence>
<dbReference type="PANTHER" id="PTHR31942:SF57">
    <property type="entry name" value="MLO-LIKE PROTEIN"/>
    <property type="match status" value="1"/>
</dbReference>
<feature type="transmembrane region" description="Helical" evidence="10">
    <location>
        <begin position="339"/>
        <end position="361"/>
    </location>
</feature>
<evidence type="ECO:0000256" key="10">
    <source>
        <dbReference type="SAM" id="Phobius"/>
    </source>
</evidence>
<dbReference type="InterPro" id="IPR004326">
    <property type="entry name" value="Mlo"/>
</dbReference>
<evidence type="ECO:0000256" key="4">
    <source>
        <dbReference type="ARBA" id="ARBA00022821"/>
    </source>
</evidence>
<keyword evidence="3 8" id="KW-0812">Transmembrane</keyword>
<reference evidence="11" key="1">
    <citation type="submission" date="2014-07" db="EMBL/GenBank/DDBJ databases">
        <title>Identification of a novel salt tolerance gene in wild soybean by whole-genome sequencing.</title>
        <authorList>
            <person name="Lam H.-M."/>
            <person name="Qi X."/>
            <person name="Li M.-W."/>
            <person name="Liu X."/>
            <person name="Xie M."/>
            <person name="Ni M."/>
            <person name="Xu X."/>
        </authorList>
    </citation>
    <scope>NUCLEOTIDE SEQUENCE [LARGE SCALE GENOMIC DNA]</scope>
    <source>
        <tissue evidence="11">Root</tissue>
    </source>
</reference>
<feature type="transmembrane region" description="Helical" evidence="10">
    <location>
        <begin position="142"/>
        <end position="166"/>
    </location>
</feature>
<feature type="transmembrane region" description="Helical" evidence="10">
    <location>
        <begin position="274"/>
        <end position="292"/>
    </location>
</feature>
<name>A0A0B2PJP7_GLYSO</name>
<evidence type="ECO:0000256" key="3">
    <source>
        <dbReference type="ARBA" id="ARBA00022692"/>
    </source>
</evidence>
<comment type="similarity">
    <text evidence="2 8">Belongs to the MLO family.</text>
</comment>
<keyword evidence="7 8" id="KW-0568">Pathogenesis-related protein</keyword>
<evidence type="ECO:0000256" key="2">
    <source>
        <dbReference type="ARBA" id="ARBA00006574"/>
    </source>
</evidence>
<dbReference type="EMBL" id="KN666739">
    <property type="protein sequence ID" value="KHN07782.1"/>
    <property type="molecule type" value="Genomic_DNA"/>
</dbReference>
<evidence type="ECO:0000256" key="5">
    <source>
        <dbReference type="ARBA" id="ARBA00022989"/>
    </source>
</evidence>
<evidence type="ECO:0000256" key="8">
    <source>
        <dbReference type="RuleBase" id="RU280816"/>
    </source>
</evidence>
<feature type="compositionally biased region" description="Polar residues" evidence="9">
    <location>
        <begin position="533"/>
        <end position="543"/>
    </location>
</feature>
<keyword evidence="4 8" id="KW-0611">Plant defense</keyword>
<dbReference type="GO" id="GO:0006952">
    <property type="term" value="P:defense response"/>
    <property type="evidence" value="ECO:0007669"/>
    <property type="project" value="UniProtKB-KW"/>
</dbReference>
<feature type="compositionally biased region" description="Polar residues" evidence="9">
    <location>
        <begin position="476"/>
        <end position="486"/>
    </location>
</feature>
<protein>
    <recommendedName>
        <fullName evidence="8">MLO-like protein</fullName>
    </recommendedName>
</protein>
<comment type="function">
    <text evidence="8">May be involved in modulation of pathogen defense and leaf cell death.</text>
</comment>
<dbReference type="Pfam" id="PF03094">
    <property type="entry name" value="Mlo"/>
    <property type="match status" value="2"/>
</dbReference>
<accession>A0A0B2PJP7</accession>
<organism evidence="11">
    <name type="scientific">Glycine soja</name>
    <name type="common">Wild soybean</name>
    <dbReference type="NCBI Taxonomy" id="3848"/>
    <lineage>
        <taxon>Eukaryota</taxon>
        <taxon>Viridiplantae</taxon>
        <taxon>Streptophyta</taxon>
        <taxon>Embryophyta</taxon>
        <taxon>Tracheophyta</taxon>
        <taxon>Spermatophyta</taxon>
        <taxon>Magnoliopsida</taxon>
        <taxon>eudicotyledons</taxon>
        <taxon>Gunneridae</taxon>
        <taxon>Pentapetalae</taxon>
        <taxon>rosids</taxon>
        <taxon>fabids</taxon>
        <taxon>Fabales</taxon>
        <taxon>Fabaceae</taxon>
        <taxon>Papilionoideae</taxon>
        <taxon>50 kb inversion clade</taxon>
        <taxon>NPAAA clade</taxon>
        <taxon>indigoferoid/millettioid clade</taxon>
        <taxon>Phaseoleae</taxon>
        <taxon>Glycine</taxon>
        <taxon>Glycine subgen. Soja</taxon>
    </lineage>
</organism>
<dbReference type="GO" id="GO:0005516">
    <property type="term" value="F:calmodulin binding"/>
    <property type="evidence" value="ECO:0007669"/>
    <property type="project" value="UniProtKB-KW"/>
</dbReference>